<feature type="transmembrane region" description="Helical" evidence="6">
    <location>
        <begin position="931"/>
        <end position="952"/>
    </location>
</feature>
<evidence type="ECO:0000313" key="7">
    <source>
        <dbReference type="EMBL" id="KAH7067797.1"/>
    </source>
</evidence>
<organism evidence="7 8">
    <name type="scientific">Paraphoma chrysanthemicola</name>
    <dbReference type="NCBI Taxonomy" id="798071"/>
    <lineage>
        <taxon>Eukaryota</taxon>
        <taxon>Fungi</taxon>
        <taxon>Dikarya</taxon>
        <taxon>Ascomycota</taxon>
        <taxon>Pezizomycotina</taxon>
        <taxon>Dothideomycetes</taxon>
        <taxon>Pleosporomycetidae</taxon>
        <taxon>Pleosporales</taxon>
        <taxon>Pleosporineae</taxon>
        <taxon>Phaeosphaeriaceae</taxon>
        <taxon>Paraphoma</taxon>
    </lineage>
</organism>
<comment type="caution">
    <text evidence="7">The sequence shown here is derived from an EMBL/GenBank/DDBJ whole genome shotgun (WGS) entry which is preliminary data.</text>
</comment>
<keyword evidence="8" id="KW-1185">Reference proteome</keyword>
<gene>
    <name evidence="7" type="ORF">FB567DRAFT_574108</name>
</gene>
<dbReference type="GO" id="GO:0016020">
    <property type="term" value="C:membrane"/>
    <property type="evidence" value="ECO:0007669"/>
    <property type="project" value="UniProtKB-SubCell"/>
</dbReference>
<dbReference type="OrthoDB" id="262547at2759"/>
<keyword evidence="7" id="KW-0808">Transferase</keyword>
<keyword evidence="3 6" id="KW-1133">Transmembrane helix</keyword>
<feature type="compositionally biased region" description="Low complexity" evidence="5">
    <location>
        <begin position="795"/>
        <end position="805"/>
    </location>
</feature>
<evidence type="ECO:0000256" key="1">
    <source>
        <dbReference type="ARBA" id="ARBA00004141"/>
    </source>
</evidence>
<feature type="transmembrane region" description="Helical" evidence="6">
    <location>
        <begin position="964"/>
        <end position="982"/>
    </location>
</feature>
<feature type="region of interest" description="Disordered" evidence="5">
    <location>
        <begin position="601"/>
        <end position="660"/>
    </location>
</feature>
<evidence type="ECO:0000256" key="5">
    <source>
        <dbReference type="SAM" id="MobiDB-lite"/>
    </source>
</evidence>
<keyword evidence="7" id="KW-0328">Glycosyltransferase</keyword>
<evidence type="ECO:0000313" key="8">
    <source>
        <dbReference type="Proteomes" id="UP000813461"/>
    </source>
</evidence>
<feature type="transmembrane region" description="Helical" evidence="6">
    <location>
        <begin position="72"/>
        <end position="95"/>
    </location>
</feature>
<protein>
    <submittedName>
        <fullName evidence="7">Cryptococcal mannosyltransferase 1-domain-containing protein</fullName>
    </submittedName>
</protein>
<feature type="region of interest" description="Disordered" evidence="5">
    <location>
        <begin position="709"/>
        <end position="742"/>
    </location>
</feature>
<dbReference type="Pfam" id="PF02535">
    <property type="entry name" value="Zip"/>
    <property type="match status" value="1"/>
</dbReference>
<feature type="transmembrane region" description="Helical" evidence="6">
    <location>
        <begin position="568"/>
        <end position="588"/>
    </location>
</feature>
<keyword evidence="4 6" id="KW-0472">Membrane</keyword>
<dbReference type="PANTHER" id="PTHR34144">
    <property type="entry name" value="CHROMOSOME 8, WHOLE GENOME SHOTGUN SEQUENCE"/>
    <property type="match status" value="1"/>
</dbReference>
<dbReference type="GO" id="GO:0016757">
    <property type="term" value="F:glycosyltransferase activity"/>
    <property type="evidence" value="ECO:0007669"/>
    <property type="project" value="UniProtKB-KW"/>
</dbReference>
<feature type="compositionally biased region" description="Acidic residues" evidence="5">
    <location>
        <begin position="605"/>
        <end position="616"/>
    </location>
</feature>
<feature type="region of interest" description="Disordered" evidence="5">
    <location>
        <begin position="773"/>
        <end position="821"/>
    </location>
</feature>
<evidence type="ECO:0000256" key="2">
    <source>
        <dbReference type="ARBA" id="ARBA00022692"/>
    </source>
</evidence>
<evidence type="ECO:0000256" key="4">
    <source>
        <dbReference type="ARBA" id="ARBA00023136"/>
    </source>
</evidence>
<proteinExistence type="predicted"/>
<evidence type="ECO:0000256" key="3">
    <source>
        <dbReference type="ARBA" id="ARBA00022989"/>
    </source>
</evidence>
<feature type="transmembrane region" description="Helical" evidence="6">
    <location>
        <begin position="894"/>
        <end position="919"/>
    </location>
</feature>
<feature type="transmembrane region" description="Helical" evidence="6">
    <location>
        <begin position="527"/>
        <end position="547"/>
    </location>
</feature>
<sequence length="984" mass="109307">MSVKHRRPTNDYELLPRDSLDEEAKDFAETHGPSTSWLSRLAAKLRITRFPARADYAHYVTPRRRKRSILRLIYWAIFSFPYICAFLVLFASIFIPSYTVRPPHYNELRKRATQDTEPGRANPYGEKVFIAASLYEEKGALTTGAWGKAVLDLIDLLGPDNVHLSLYEDNPDLKTKQALAEFRQKVPSNSTIVAEDLDLSILPHITLPNGEQRLKRIAFLANVRNRALAPIDSVGVKFDKVLFLNDVIFDPVDATQLLFATNIDSTGRANYAAACAVDFINAFKFYDRFATRGFDMDITGIPFFPWFTSAGRAISRNDVLSQTDAVRVRSCWSGMVAYEARWFQDQHAIDHRAPIDTTKAENKSVDILTSPLKFRYDKETFWEASECCLINADLQYRQTGKALPSEPRIFMNPYIRVAYDERTLSWLSLTRRPERLYSLIHDILNKCMGMPDRTNRMNEEPGTVVTDTWWVYDDPVRGLAPNATNEDFQGHWAQVDRVAEPASIICVDLIIRQFPGKKNFKIEDSNVFLSTGLSLSFGVMIFSSLYSMLPSAKKYLEKGNLSPRAATLTLMGCFLAGAIGISILSQILHQYIPHSVVDCDHEHGDEEEGKLEDEEADHSHHPMREQLSGLPTGGDHQEGHSHRSYGTHDSSDPTHPARRPSLHTAISSKVSQLVTGSKKFCDENGQCFGYSDTCGTECFKNALTTRQPRLHTTKSSSHLSSTRPTGAGRSHTTTGPHERQPLLQDVDETAPFQPTTSGPATLDGSVASLASINGYHLPNGTKDQDHTSLHKHSRSSSPSASTSFHSHSHHSHDHTASQHHHHVPTNVFLSIGLQTSTAIALHKIPEGFITYATNHANPTLGFSIFLALFIHNITEGFALALPLYLAINSRWKAMFWSALLGGVSQPLGAGVAALSFRIAGRGKGEDELGDRVYGCMFAVTAGIMAMVSLQLLGESLDLTHSRRLCFVSAFCGMGILGLSSALTA</sequence>
<dbReference type="AlphaFoldDB" id="A0A8K0QR98"/>
<comment type="subcellular location">
    <subcellularLocation>
        <location evidence="1">Membrane</location>
        <topology evidence="1">Multi-pass membrane protein</topology>
    </subcellularLocation>
</comment>
<dbReference type="InterPro" id="IPR003689">
    <property type="entry name" value="ZIP"/>
</dbReference>
<dbReference type="PANTHER" id="PTHR34144:SF8">
    <property type="entry name" value="GLYCOSYLTRANSFERASE FAMILY 69 PROTEIN"/>
    <property type="match status" value="1"/>
</dbReference>
<dbReference type="GO" id="GO:0046873">
    <property type="term" value="F:metal ion transmembrane transporter activity"/>
    <property type="evidence" value="ECO:0007669"/>
    <property type="project" value="InterPro"/>
</dbReference>
<feature type="compositionally biased region" description="Low complexity" evidence="5">
    <location>
        <begin position="713"/>
        <end position="722"/>
    </location>
</feature>
<name>A0A8K0QR98_9PLEO</name>
<dbReference type="InterPro" id="IPR021047">
    <property type="entry name" value="Mannosyltransferase_CMT1"/>
</dbReference>
<dbReference type="Proteomes" id="UP000813461">
    <property type="component" value="Unassembled WGS sequence"/>
</dbReference>
<accession>A0A8K0QR98</accession>
<keyword evidence="2 6" id="KW-0812">Transmembrane</keyword>
<evidence type="ECO:0000256" key="6">
    <source>
        <dbReference type="SAM" id="Phobius"/>
    </source>
</evidence>
<feature type="transmembrane region" description="Helical" evidence="6">
    <location>
        <begin position="860"/>
        <end position="887"/>
    </location>
</feature>
<feature type="compositionally biased region" description="Basic residues" evidence="5">
    <location>
        <begin position="806"/>
        <end position="821"/>
    </location>
</feature>
<dbReference type="EMBL" id="JAGMVJ010000034">
    <property type="protein sequence ID" value="KAH7067797.1"/>
    <property type="molecule type" value="Genomic_DNA"/>
</dbReference>
<dbReference type="Pfam" id="PF11735">
    <property type="entry name" value="CAP59_mtransfer"/>
    <property type="match status" value="1"/>
</dbReference>
<reference evidence="7" key="1">
    <citation type="journal article" date="2021" name="Nat. Commun.">
        <title>Genetic determinants of endophytism in the Arabidopsis root mycobiome.</title>
        <authorList>
            <person name="Mesny F."/>
            <person name="Miyauchi S."/>
            <person name="Thiergart T."/>
            <person name="Pickel B."/>
            <person name="Atanasova L."/>
            <person name="Karlsson M."/>
            <person name="Huettel B."/>
            <person name="Barry K.W."/>
            <person name="Haridas S."/>
            <person name="Chen C."/>
            <person name="Bauer D."/>
            <person name="Andreopoulos W."/>
            <person name="Pangilinan J."/>
            <person name="LaButti K."/>
            <person name="Riley R."/>
            <person name="Lipzen A."/>
            <person name="Clum A."/>
            <person name="Drula E."/>
            <person name="Henrissat B."/>
            <person name="Kohler A."/>
            <person name="Grigoriev I.V."/>
            <person name="Martin F.M."/>
            <person name="Hacquard S."/>
        </authorList>
    </citation>
    <scope>NUCLEOTIDE SEQUENCE</scope>
    <source>
        <strain evidence="7">MPI-SDFR-AT-0120</strain>
    </source>
</reference>